<gene>
    <name evidence="2" type="ORF">BofuT4_uP088420.1</name>
</gene>
<name>G2YG81_BOTF4</name>
<proteinExistence type="predicted"/>
<sequence>MTANNSKSDIRYHTSNRNRKHKTKKLAGIKIDITHAPVTKR</sequence>
<feature type="compositionally biased region" description="Basic residues" evidence="1">
    <location>
        <begin position="14"/>
        <end position="24"/>
    </location>
</feature>
<reference evidence="3" key="1">
    <citation type="journal article" date="2011" name="PLoS Genet.">
        <title>Genomic analysis of the necrotrophic fungal pathogens Sclerotinia sclerotiorum and Botrytis cinerea.</title>
        <authorList>
            <person name="Amselem J."/>
            <person name="Cuomo C.A."/>
            <person name="van Kan J.A."/>
            <person name="Viaud M."/>
            <person name="Benito E.P."/>
            <person name="Couloux A."/>
            <person name="Coutinho P.M."/>
            <person name="de Vries R.P."/>
            <person name="Dyer P.S."/>
            <person name="Fillinger S."/>
            <person name="Fournier E."/>
            <person name="Gout L."/>
            <person name="Hahn M."/>
            <person name="Kohn L."/>
            <person name="Lapalu N."/>
            <person name="Plummer K.M."/>
            <person name="Pradier J.M."/>
            <person name="Quevillon E."/>
            <person name="Sharon A."/>
            <person name="Simon A."/>
            <person name="ten Have A."/>
            <person name="Tudzynski B."/>
            <person name="Tudzynski P."/>
            <person name="Wincker P."/>
            <person name="Andrew M."/>
            <person name="Anthouard V."/>
            <person name="Beever R.E."/>
            <person name="Beffa R."/>
            <person name="Benoit I."/>
            <person name="Bouzid O."/>
            <person name="Brault B."/>
            <person name="Chen Z."/>
            <person name="Choquer M."/>
            <person name="Collemare J."/>
            <person name="Cotton P."/>
            <person name="Danchin E.G."/>
            <person name="Da Silva C."/>
            <person name="Gautier A."/>
            <person name="Giraud C."/>
            <person name="Giraud T."/>
            <person name="Gonzalez C."/>
            <person name="Grossetete S."/>
            <person name="Guldener U."/>
            <person name="Henrissat B."/>
            <person name="Howlett B.J."/>
            <person name="Kodira C."/>
            <person name="Kretschmer M."/>
            <person name="Lappartient A."/>
            <person name="Leroch M."/>
            <person name="Levis C."/>
            <person name="Mauceli E."/>
            <person name="Neuveglise C."/>
            <person name="Oeser B."/>
            <person name="Pearson M."/>
            <person name="Poulain J."/>
            <person name="Poussereau N."/>
            <person name="Quesneville H."/>
            <person name="Rascle C."/>
            <person name="Schumacher J."/>
            <person name="Segurens B."/>
            <person name="Sexton A."/>
            <person name="Silva E."/>
            <person name="Sirven C."/>
            <person name="Soanes D.M."/>
            <person name="Talbot N.J."/>
            <person name="Templeton M."/>
            <person name="Yandava C."/>
            <person name="Yarden O."/>
            <person name="Zeng Q."/>
            <person name="Rollins J.A."/>
            <person name="Lebrun M.H."/>
            <person name="Dickman M."/>
        </authorList>
    </citation>
    <scope>NUCLEOTIDE SEQUENCE [LARGE SCALE GENOMIC DNA]</scope>
    <source>
        <strain evidence="3">T4</strain>
    </source>
</reference>
<protein>
    <submittedName>
        <fullName evidence="2">Uncharacterized protein</fullName>
    </submittedName>
</protein>
<dbReference type="AlphaFoldDB" id="G2YG81"/>
<feature type="region of interest" description="Disordered" evidence="1">
    <location>
        <begin position="1"/>
        <end position="24"/>
    </location>
</feature>
<evidence type="ECO:0000313" key="2">
    <source>
        <dbReference type="EMBL" id="CCD50779.1"/>
    </source>
</evidence>
<accession>G2YG81</accession>
<evidence type="ECO:0000313" key="3">
    <source>
        <dbReference type="Proteomes" id="UP000008177"/>
    </source>
</evidence>
<dbReference type="Proteomes" id="UP000008177">
    <property type="component" value="Unplaced contigs"/>
</dbReference>
<organism evidence="2 3">
    <name type="scientific">Botryotinia fuckeliana (strain T4)</name>
    <name type="common">Noble rot fungus</name>
    <name type="synonym">Botrytis cinerea</name>
    <dbReference type="NCBI Taxonomy" id="999810"/>
    <lineage>
        <taxon>Eukaryota</taxon>
        <taxon>Fungi</taxon>
        <taxon>Dikarya</taxon>
        <taxon>Ascomycota</taxon>
        <taxon>Pezizomycotina</taxon>
        <taxon>Leotiomycetes</taxon>
        <taxon>Helotiales</taxon>
        <taxon>Sclerotiniaceae</taxon>
        <taxon>Botrytis</taxon>
    </lineage>
</organism>
<dbReference type="EMBL" id="FQ790328">
    <property type="protein sequence ID" value="CCD50779.1"/>
    <property type="molecule type" value="Genomic_DNA"/>
</dbReference>
<evidence type="ECO:0000256" key="1">
    <source>
        <dbReference type="SAM" id="MobiDB-lite"/>
    </source>
</evidence>
<dbReference type="InParanoid" id="G2YG81"/>
<dbReference type="HOGENOM" id="CLU_3279381_0_0_1"/>